<evidence type="ECO:0000313" key="4">
    <source>
        <dbReference type="EMBL" id="ATC65656.1"/>
    </source>
</evidence>
<dbReference type="SUPFAM" id="SSF47336">
    <property type="entry name" value="ACP-like"/>
    <property type="match status" value="1"/>
</dbReference>
<keyword evidence="5" id="KW-1185">Reference proteome</keyword>
<dbReference type="OrthoDB" id="771003at2"/>
<dbReference type="InterPro" id="IPR020806">
    <property type="entry name" value="PKS_PP-bd"/>
</dbReference>
<evidence type="ECO:0000256" key="2">
    <source>
        <dbReference type="ARBA" id="ARBA00022553"/>
    </source>
</evidence>
<dbReference type="GO" id="GO:0031177">
    <property type="term" value="F:phosphopantetheine binding"/>
    <property type="evidence" value="ECO:0007669"/>
    <property type="project" value="InterPro"/>
</dbReference>
<dbReference type="InterPro" id="IPR009081">
    <property type="entry name" value="PP-bd_ACP"/>
</dbReference>
<dbReference type="InterPro" id="IPR036736">
    <property type="entry name" value="ACP-like_sf"/>
</dbReference>
<dbReference type="SMART" id="SM00823">
    <property type="entry name" value="PKS_PP"/>
    <property type="match status" value="1"/>
</dbReference>
<protein>
    <submittedName>
        <fullName evidence="4">Acyl carrier protein</fullName>
    </submittedName>
</protein>
<evidence type="ECO:0000259" key="3">
    <source>
        <dbReference type="PROSITE" id="PS50075"/>
    </source>
</evidence>
<proteinExistence type="predicted"/>
<evidence type="ECO:0000256" key="1">
    <source>
        <dbReference type="ARBA" id="ARBA00022450"/>
    </source>
</evidence>
<dbReference type="KEGG" id="vbh:CMV30_17840"/>
<keyword evidence="1" id="KW-0596">Phosphopantetheine</keyword>
<accession>A0A290QHA0</accession>
<dbReference type="PROSITE" id="PS00012">
    <property type="entry name" value="PHOSPHOPANTETHEINE"/>
    <property type="match status" value="1"/>
</dbReference>
<reference evidence="4 5" key="1">
    <citation type="submission" date="2017-09" db="EMBL/GenBank/DDBJ databases">
        <title>Complete genome sequence of Verrucomicrobial strain HZ-65, isolated from freshwater.</title>
        <authorList>
            <person name="Choi A."/>
        </authorList>
    </citation>
    <scope>NUCLEOTIDE SEQUENCE [LARGE SCALE GENOMIC DNA]</scope>
    <source>
        <strain evidence="4 5">HZ-65</strain>
    </source>
</reference>
<dbReference type="Proteomes" id="UP000217265">
    <property type="component" value="Chromosome"/>
</dbReference>
<dbReference type="RefSeq" id="WP_096057285.1">
    <property type="nucleotide sequence ID" value="NZ_CP023344.1"/>
</dbReference>
<evidence type="ECO:0000313" key="5">
    <source>
        <dbReference type="Proteomes" id="UP000217265"/>
    </source>
</evidence>
<keyword evidence="2" id="KW-0597">Phosphoprotein</keyword>
<dbReference type="AlphaFoldDB" id="A0A290QHA0"/>
<dbReference type="EMBL" id="CP023344">
    <property type="protein sequence ID" value="ATC65656.1"/>
    <property type="molecule type" value="Genomic_DNA"/>
</dbReference>
<name>A0A290QHA0_9BACT</name>
<dbReference type="PROSITE" id="PS50075">
    <property type="entry name" value="CARRIER"/>
    <property type="match status" value="1"/>
</dbReference>
<dbReference type="InterPro" id="IPR006162">
    <property type="entry name" value="Ppantetheine_attach_site"/>
</dbReference>
<dbReference type="Gene3D" id="1.10.1200.10">
    <property type="entry name" value="ACP-like"/>
    <property type="match status" value="1"/>
</dbReference>
<organism evidence="4 5">
    <name type="scientific">Nibricoccus aquaticus</name>
    <dbReference type="NCBI Taxonomy" id="2576891"/>
    <lineage>
        <taxon>Bacteria</taxon>
        <taxon>Pseudomonadati</taxon>
        <taxon>Verrucomicrobiota</taxon>
        <taxon>Opitutia</taxon>
        <taxon>Opitutales</taxon>
        <taxon>Opitutaceae</taxon>
        <taxon>Nibricoccus</taxon>
    </lineage>
</organism>
<dbReference type="Pfam" id="PF00550">
    <property type="entry name" value="PP-binding"/>
    <property type="match status" value="1"/>
</dbReference>
<feature type="domain" description="Carrier" evidence="3">
    <location>
        <begin position="4"/>
        <end position="80"/>
    </location>
</feature>
<gene>
    <name evidence="4" type="ORF">CMV30_17840</name>
</gene>
<sequence>MSAETTQDRLIRVLNDSMPHAMDPKTVTPATALNSFGVDSLVLIDLIFDLEQEFGVKLSAEDLMNMRTVGDLTAFMDAREGK</sequence>